<sequence length="207" mass="22541">MTDTKALNSLADLICRAQKQGRRTPMGIAMAIDAAQRHMTPETAAELEQLRARVDEVERAYTFDTAELKKQVAELEAARDRATAHGAKLAACLVARTQELMAAEQRASELEQRETALRSLLPTEPRPERGLPNELAHETGWHGAMELVAEVLGESLPYVVPIDEEPVPFGLTERAEAELLPAVVTSAALAAAEKLRRSLPLSGGERS</sequence>
<dbReference type="EMBL" id="JAZBJO010000045">
    <property type="protein sequence ID" value="MEE4598281.1"/>
    <property type="molecule type" value="Genomic_DNA"/>
</dbReference>
<evidence type="ECO:0000313" key="2">
    <source>
        <dbReference type="EMBL" id="MEE4598281.1"/>
    </source>
</evidence>
<dbReference type="Proteomes" id="UP001354709">
    <property type="component" value="Unassembled WGS sequence"/>
</dbReference>
<evidence type="ECO:0000313" key="3">
    <source>
        <dbReference type="Proteomes" id="UP001354709"/>
    </source>
</evidence>
<feature type="coiled-coil region" evidence="1">
    <location>
        <begin position="47"/>
        <end position="120"/>
    </location>
</feature>
<keyword evidence="3" id="KW-1185">Reference proteome</keyword>
<accession>A0ABU7QA59</accession>
<protein>
    <submittedName>
        <fullName evidence="2">Uncharacterized protein</fullName>
    </submittedName>
</protein>
<organism evidence="2 3">
    <name type="scientific">Streptomyces asiaticus subsp. ignotus</name>
    <dbReference type="NCBI Taxonomy" id="3098222"/>
    <lineage>
        <taxon>Bacteria</taxon>
        <taxon>Bacillati</taxon>
        <taxon>Actinomycetota</taxon>
        <taxon>Actinomycetes</taxon>
        <taxon>Kitasatosporales</taxon>
        <taxon>Streptomycetaceae</taxon>
        <taxon>Streptomyces</taxon>
        <taxon>Streptomyces violaceusniger group</taxon>
    </lineage>
</organism>
<gene>
    <name evidence="2" type="ORF">V2J94_41670</name>
</gene>
<dbReference type="RefSeq" id="WP_330815535.1">
    <property type="nucleotide sequence ID" value="NZ_JAZBJO010000045.1"/>
</dbReference>
<name>A0ABU7QA59_9ACTN</name>
<keyword evidence="1" id="KW-0175">Coiled coil</keyword>
<proteinExistence type="predicted"/>
<reference evidence="2 3" key="1">
    <citation type="submission" date="2023-11" db="EMBL/GenBank/DDBJ databases">
        <title>30 novel species of actinomycetes from the DSMZ collection.</title>
        <authorList>
            <person name="Nouioui I."/>
        </authorList>
    </citation>
    <scope>NUCLEOTIDE SEQUENCE [LARGE SCALE GENOMIC DNA]</scope>
    <source>
        <strain evidence="2 3">DSM 41524</strain>
    </source>
</reference>
<comment type="caution">
    <text evidence="2">The sequence shown here is derived from an EMBL/GenBank/DDBJ whole genome shotgun (WGS) entry which is preliminary data.</text>
</comment>
<evidence type="ECO:0000256" key="1">
    <source>
        <dbReference type="SAM" id="Coils"/>
    </source>
</evidence>